<sequence>MKKLYLSQIKDGSPIPMDLYNCNGAVLIKKGTEMTDILRRKLLRNNIDYFITDIAIFEPDINKLYDVDDILLREVEELQKVYKVSFDEFSNQMESLKKNHTLDKGTLDDISNNLIQCITEHKQVYIGIQGIRRKDFYTYIHSIDVAIFAIIMGESLGLSKRNLKKLALSALLHDVGKIEIDDEILSKPTSLTEDEMNKMKMHTIYGYEIIKDKLGYFEEIAMVALEHHEKVDGSGYPKAAEKKNIHFFSQIVAICDIYDAITADRVYRKGVLPHRGVEYLMSVTNSHIDHELTRKFIGNIAVYPLGTQVGLNNGEEGIVIHLHKGFPLRPVVRIKGSNIKRDLMKELTLFVKEVIEN</sequence>
<comment type="caution">
    <text evidence="2">The sequence shown here is derived from an EMBL/GenBank/DDBJ whole genome shotgun (WGS) entry which is preliminary data.</text>
</comment>
<dbReference type="CDD" id="cd00077">
    <property type="entry name" value="HDc"/>
    <property type="match status" value="1"/>
</dbReference>
<proteinExistence type="predicted"/>
<dbReference type="PANTHER" id="PTHR43155:SF2">
    <property type="entry name" value="CYCLIC DI-GMP PHOSPHODIESTERASE PA4108"/>
    <property type="match status" value="1"/>
</dbReference>
<dbReference type="Gene3D" id="1.10.3210.10">
    <property type="entry name" value="Hypothetical protein af1432"/>
    <property type="match status" value="1"/>
</dbReference>
<dbReference type="InterPro" id="IPR003607">
    <property type="entry name" value="HD/PDEase_dom"/>
</dbReference>
<feature type="domain" description="HD-GYP" evidence="1">
    <location>
        <begin position="116"/>
        <end position="312"/>
    </location>
</feature>
<name>A0A833M8A9_9FIRM</name>
<dbReference type="SUPFAM" id="SSF109604">
    <property type="entry name" value="HD-domain/PDEase-like"/>
    <property type="match status" value="1"/>
</dbReference>
<evidence type="ECO:0000313" key="2">
    <source>
        <dbReference type="EMBL" id="KAB3524830.1"/>
    </source>
</evidence>
<dbReference type="PANTHER" id="PTHR43155">
    <property type="entry name" value="CYCLIC DI-GMP PHOSPHODIESTERASE PA4108-RELATED"/>
    <property type="match status" value="1"/>
</dbReference>
<organism evidence="2 3">
    <name type="scientific">Alkaliphilus serpentinus</name>
    <dbReference type="NCBI Taxonomy" id="1482731"/>
    <lineage>
        <taxon>Bacteria</taxon>
        <taxon>Bacillati</taxon>
        <taxon>Bacillota</taxon>
        <taxon>Clostridia</taxon>
        <taxon>Peptostreptococcales</taxon>
        <taxon>Natronincolaceae</taxon>
        <taxon>Alkaliphilus</taxon>
    </lineage>
</organism>
<gene>
    <name evidence="2" type="ORF">F8153_15720</name>
</gene>
<dbReference type="Pfam" id="PF13487">
    <property type="entry name" value="HD_5"/>
    <property type="match status" value="1"/>
</dbReference>
<dbReference type="NCBIfam" id="TIGR00277">
    <property type="entry name" value="HDIG"/>
    <property type="match status" value="1"/>
</dbReference>
<dbReference type="PROSITE" id="PS51832">
    <property type="entry name" value="HD_GYP"/>
    <property type="match status" value="1"/>
</dbReference>
<dbReference type="InterPro" id="IPR037522">
    <property type="entry name" value="HD_GYP_dom"/>
</dbReference>
<dbReference type="InterPro" id="IPR006675">
    <property type="entry name" value="HDIG_dom"/>
</dbReference>
<dbReference type="Proteomes" id="UP000465601">
    <property type="component" value="Unassembled WGS sequence"/>
</dbReference>
<dbReference type="EMBL" id="WBZB01000074">
    <property type="protein sequence ID" value="KAB3524830.1"/>
    <property type="molecule type" value="Genomic_DNA"/>
</dbReference>
<evidence type="ECO:0000313" key="3">
    <source>
        <dbReference type="Proteomes" id="UP000465601"/>
    </source>
</evidence>
<dbReference type="OrthoDB" id="9804747at2"/>
<accession>A0A833M8A9</accession>
<evidence type="ECO:0000259" key="1">
    <source>
        <dbReference type="PROSITE" id="PS51832"/>
    </source>
</evidence>
<dbReference type="RefSeq" id="WP_151867299.1">
    <property type="nucleotide sequence ID" value="NZ_WBZB01000074.1"/>
</dbReference>
<keyword evidence="3" id="KW-1185">Reference proteome</keyword>
<dbReference type="AlphaFoldDB" id="A0A833M8A9"/>
<reference evidence="2 3" key="1">
    <citation type="submission" date="2019-10" db="EMBL/GenBank/DDBJ databases">
        <title>Alkaliphilus serpentinus sp. nov. and Alkaliphilus pronyensis sp. nov., two novel anaerobic alkaliphilic species isolated from the serpentinized-hosted hydrothermal field of the Prony Bay (New Caledonia).</title>
        <authorList>
            <person name="Postec A."/>
        </authorList>
    </citation>
    <scope>NUCLEOTIDE SEQUENCE [LARGE SCALE GENOMIC DNA]</scope>
    <source>
        <strain evidence="2 3">LacT</strain>
    </source>
</reference>
<dbReference type="SMART" id="SM00471">
    <property type="entry name" value="HDc"/>
    <property type="match status" value="1"/>
</dbReference>
<protein>
    <submittedName>
        <fullName evidence="2">HD-GYP domain-containing protein</fullName>
    </submittedName>
</protein>